<dbReference type="Gene3D" id="1.10.150.20">
    <property type="entry name" value="5' to 3' exonuclease, C-terminal subdomain"/>
    <property type="match status" value="1"/>
</dbReference>
<feature type="domain" description="NAD-dependent DNA ligase N-terminal" evidence="9">
    <location>
        <begin position="34"/>
        <end position="433"/>
    </location>
</feature>
<keyword evidence="1 7" id="KW-0436">Ligase</keyword>
<evidence type="ECO:0000256" key="4">
    <source>
        <dbReference type="ARBA" id="ARBA00023027"/>
    </source>
</evidence>
<dbReference type="InterPro" id="IPR020923">
    <property type="entry name" value="DNA_ligase_B"/>
</dbReference>
<dbReference type="InterPro" id="IPR013839">
    <property type="entry name" value="DNAligase_adenylation"/>
</dbReference>
<evidence type="ECO:0000313" key="10">
    <source>
        <dbReference type="EMBL" id="SDT22958.1"/>
    </source>
</evidence>
<keyword evidence="11" id="KW-1185">Reference proteome</keyword>
<sequence>MPRRPSAWPGAALALALLLPALAHAECPDWPQSRAADELHSLAERIAGWDSAYHRDGRSPIDDSLYDQARARLAQWNRCFPALARTPHALAAAAGPLAHPVAHTGLAKLDDAAAVEAWIAGQDDLWVQPKVDGVAVSLIYEDGRLARVISRGDGRHGQDWSASARRIPAIPAELPGAPARLLLQGELYWRLDDHVQAEHGGAGARARVAGLLARAALSEADGRGIGLFVWDWPQGPEAMAERLAGLRRLGFDSPDYTLAVSHADDIAAWRERWYRQPLPFASDGIVIRHGRRPPASRWRAEPPHWAVAWKYPAEQALAEVRRVEFRIGRSGRITPLLHLEPLLLEDRRIARVSVGSLGRWRELDIRPGDQVAVRLAGLTVPRLEGVVWQGSERAPLAVPDPARHHALSCWRAGEPGCAAQLHARLVWLGGRQGLALDGVGPATWRSLQEAGLVNGLLDWLDLEQDRLTALPGFGAQRAGRLWRSLQAARQRPFHAWLRALGLPAAGDTRLAADWTTLAARGAADWQAAGAGARQARQLQAFFAHPEVGALRRRLQAAGVAGF</sequence>
<dbReference type="HAMAP" id="MF_01587">
    <property type="entry name" value="DNA_ligase_B"/>
    <property type="match status" value="1"/>
</dbReference>
<dbReference type="InterPro" id="IPR010994">
    <property type="entry name" value="RuvA_2-like"/>
</dbReference>
<dbReference type="PANTHER" id="PTHR47810">
    <property type="entry name" value="DNA LIGASE"/>
    <property type="match status" value="1"/>
</dbReference>
<dbReference type="Pfam" id="PF01653">
    <property type="entry name" value="DNA_ligase_aden"/>
    <property type="match status" value="1"/>
</dbReference>
<evidence type="ECO:0000256" key="6">
    <source>
        <dbReference type="ARBA" id="ARBA00034005"/>
    </source>
</evidence>
<evidence type="ECO:0000256" key="5">
    <source>
        <dbReference type="ARBA" id="ARBA00023204"/>
    </source>
</evidence>
<dbReference type="RefSeq" id="WP_090351437.1">
    <property type="nucleotide sequence ID" value="NZ_LT629751.1"/>
</dbReference>
<dbReference type="AlphaFoldDB" id="A0A1H1YNC1"/>
<comment type="similarity">
    <text evidence="7">Belongs to the NAD-dependent DNA ligase family. LigB subfamily.</text>
</comment>
<dbReference type="InterPro" id="IPR004150">
    <property type="entry name" value="NAD_DNA_ligase_OB"/>
</dbReference>
<evidence type="ECO:0000256" key="2">
    <source>
        <dbReference type="ARBA" id="ARBA00022705"/>
    </source>
</evidence>
<evidence type="ECO:0000256" key="8">
    <source>
        <dbReference type="SAM" id="SignalP"/>
    </source>
</evidence>
<dbReference type="Proteomes" id="UP000243359">
    <property type="component" value="Chromosome I"/>
</dbReference>
<keyword evidence="3 7" id="KW-0227">DNA damage</keyword>
<dbReference type="Gene3D" id="2.40.50.140">
    <property type="entry name" value="Nucleic acid-binding proteins"/>
    <property type="match status" value="1"/>
</dbReference>
<keyword evidence="8" id="KW-0732">Signal</keyword>
<accession>A0A1H1YNC1</accession>
<dbReference type="GO" id="GO:0006260">
    <property type="term" value="P:DNA replication"/>
    <property type="evidence" value="ECO:0007669"/>
    <property type="project" value="UniProtKB-KW"/>
</dbReference>
<feature type="chain" id="PRO_5009266760" description="DNA ligase B" evidence="8">
    <location>
        <begin position="26"/>
        <end position="562"/>
    </location>
</feature>
<dbReference type="Gene3D" id="3.30.470.30">
    <property type="entry name" value="DNA ligase/mRNA capping enzyme"/>
    <property type="match status" value="1"/>
</dbReference>
<dbReference type="STRING" id="1392877.SAMN05216221_3868"/>
<dbReference type="SUPFAM" id="SSF47781">
    <property type="entry name" value="RuvA domain 2-like"/>
    <property type="match status" value="1"/>
</dbReference>
<dbReference type="PANTHER" id="PTHR47810:SF1">
    <property type="entry name" value="DNA LIGASE B"/>
    <property type="match status" value="1"/>
</dbReference>
<dbReference type="OrthoDB" id="9759736at2"/>
<dbReference type="GO" id="GO:0003911">
    <property type="term" value="F:DNA ligase (NAD+) activity"/>
    <property type="evidence" value="ECO:0007669"/>
    <property type="project" value="UniProtKB-UniRule"/>
</dbReference>
<evidence type="ECO:0000256" key="3">
    <source>
        <dbReference type="ARBA" id="ARBA00022763"/>
    </source>
</evidence>
<reference evidence="11" key="1">
    <citation type="submission" date="2016-10" db="EMBL/GenBank/DDBJ databases">
        <authorList>
            <person name="Varghese N."/>
            <person name="Submissions S."/>
        </authorList>
    </citation>
    <scope>NUCLEOTIDE SEQUENCE [LARGE SCALE GENOMIC DNA]</scope>
    <source>
        <strain evidence="11">KCTC 32247</strain>
    </source>
</reference>
<evidence type="ECO:0000256" key="7">
    <source>
        <dbReference type="HAMAP-Rule" id="MF_01587"/>
    </source>
</evidence>
<dbReference type="InterPro" id="IPR012340">
    <property type="entry name" value="NA-bd_OB-fold"/>
</dbReference>
<keyword evidence="5 7" id="KW-0234">DNA repair</keyword>
<comment type="catalytic activity">
    <reaction evidence="6 7">
        <text>NAD(+) + (deoxyribonucleotide)n-3'-hydroxyl + 5'-phospho-(deoxyribonucleotide)m = (deoxyribonucleotide)n+m + AMP + beta-nicotinamide D-nucleotide.</text>
        <dbReference type="EC" id="6.5.1.2"/>
    </reaction>
</comment>
<comment type="function">
    <text evidence="7">Catalyzes the formation of phosphodiester linkages between 5'-phosphoryl and 3'-hydroxyl groups in double-stranded DNA using NAD as a coenzyme and as the energy source for the reaction.</text>
</comment>
<gene>
    <name evidence="7" type="primary">ligB</name>
    <name evidence="10" type="ORF">SAMN05216221_3868</name>
</gene>
<feature type="signal peptide" evidence="8">
    <location>
        <begin position="1"/>
        <end position="25"/>
    </location>
</feature>
<evidence type="ECO:0000313" key="11">
    <source>
        <dbReference type="Proteomes" id="UP000243359"/>
    </source>
</evidence>
<dbReference type="SUPFAM" id="SSF56091">
    <property type="entry name" value="DNA ligase/mRNA capping enzyme, catalytic domain"/>
    <property type="match status" value="1"/>
</dbReference>
<proteinExistence type="inferred from homology"/>
<keyword evidence="4 7" id="KW-0520">NAD</keyword>
<evidence type="ECO:0000259" key="9">
    <source>
        <dbReference type="SMART" id="SM00532"/>
    </source>
</evidence>
<dbReference type="Gene3D" id="1.10.287.610">
    <property type="entry name" value="Helix hairpin bin"/>
    <property type="match status" value="1"/>
</dbReference>
<dbReference type="GO" id="GO:0006281">
    <property type="term" value="P:DNA repair"/>
    <property type="evidence" value="ECO:0007669"/>
    <property type="project" value="UniProtKB-KW"/>
</dbReference>
<protein>
    <recommendedName>
        <fullName evidence="7">DNA ligase B</fullName>
        <ecNumber evidence="7">6.5.1.2</ecNumber>
    </recommendedName>
    <alternativeName>
        <fullName evidence="7">Polydeoxyribonucleotide synthase [NAD(+)] B</fullName>
    </alternativeName>
</protein>
<feature type="active site" description="N6-AMP-lysine intermediate" evidence="7">
    <location>
        <position position="130"/>
    </location>
</feature>
<dbReference type="EC" id="6.5.1.2" evidence="7"/>
<keyword evidence="2 7" id="KW-0235">DNA replication</keyword>
<dbReference type="SUPFAM" id="SSF50249">
    <property type="entry name" value="Nucleic acid-binding proteins"/>
    <property type="match status" value="1"/>
</dbReference>
<dbReference type="InterPro" id="IPR050326">
    <property type="entry name" value="NAD_dep_DNA_ligaseB"/>
</dbReference>
<name>A0A1H1YNC1_9PSED</name>
<dbReference type="EMBL" id="LT629751">
    <property type="protein sequence ID" value="SDT22958.1"/>
    <property type="molecule type" value="Genomic_DNA"/>
</dbReference>
<evidence type="ECO:0000256" key="1">
    <source>
        <dbReference type="ARBA" id="ARBA00022598"/>
    </source>
</evidence>
<dbReference type="NCBIfam" id="NF005987">
    <property type="entry name" value="PRK08097.1"/>
    <property type="match status" value="1"/>
</dbReference>
<dbReference type="Pfam" id="PF03120">
    <property type="entry name" value="OB_DNA_ligase"/>
    <property type="match status" value="1"/>
</dbReference>
<organism evidence="10 11">
    <name type="scientific">Pseudomonas oryzae</name>
    <dbReference type="NCBI Taxonomy" id="1392877"/>
    <lineage>
        <taxon>Bacteria</taxon>
        <taxon>Pseudomonadati</taxon>
        <taxon>Pseudomonadota</taxon>
        <taxon>Gammaproteobacteria</taxon>
        <taxon>Pseudomonadales</taxon>
        <taxon>Pseudomonadaceae</taxon>
        <taxon>Pseudomonas</taxon>
    </lineage>
</organism>
<dbReference type="InterPro" id="IPR013840">
    <property type="entry name" value="DNAligase_N"/>
</dbReference>
<dbReference type="SMART" id="SM00532">
    <property type="entry name" value="LIGANc"/>
    <property type="match status" value="1"/>
</dbReference>